<name>A0ABR3Z0C5_9PEZI</name>
<keyword evidence="1" id="KW-0732">Signal</keyword>
<accession>A0ABR3Z0C5</accession>
<dbReference type="Gene3D" id="2.60.120.260">
    <property type="entry name" value="Galactose-binding domain-like"/>
    <property type="match status" value="2"/>
</dbReference>
<evidence type="ECO:0000313" key="2">
    <source>
        <dbReference type="EMBL" id="KAL1892984.1"/>
    </source>
</evidence>
<evidence type="ECO:0000256" key="1">
    <source>
        <dbReference type="SAM" id="SignalP"/>
    </source>
</evidence>
<feature type="chain" id="PRO_5046151806" evidence="1">
    <location>
        <begin position="24"/>
        <end position="375"/>
    </location>
</feature>
<feature type="signal peptide" evidence="1">
    <location>
        <begin position="1"/>
        <end position="23"/>
    </location>
</feature>
<comment type="caution">
    <text evidence="2">The sequence shown here is derived from an EMBL/GenBank/DDBJ whole genome shotgun (WGS) entry which is preliminary data.</text>
</comment>
<dbReference type="EMBL" id="JAWCUI010000040">
    <property type="protein sequence ID" value="KAL1892984.1"/>
    <property type="molecule type" value="Genomic_DNA"/>
</dbReference>
<protein>
    <submittedName>
        <fullName evidence="2">Uncharacterized protein</fullName>
    </submittedName>
</protein>
<gene>
    <name evidence="2" type="ORF">Sste5346_006664</name>
</gene>
<keyword evidence="3" id="KW-1185">Reference proteome</keyword>
<sequence length="375" mass="40434">MSWTRRLSVAGVLLLAAAINLLSNPGFDNLTDDATSPPTPWVAYEGGFSLSTDEFVSAPYAASSSYGSNGGYTNFWISQAVDASLWEPGVPYNVSAWVYASGTNCGNGQIGCAYKASTAPTYMFASYKTWNMYNAAENWYEIWGICYPPAGSTGLGNDPGIAIVVSCMGGSSWIDNVTLVAAPDVVMALPSETNGITNGNFDNVTDDATGKATPWVYTSTSALPIFLSDDHDNYLSGPYSLAMNFTSTTTAATGSLEYSIPSTFWDYAYSYNLTFSAKITSNSADNTGSCAYLYYGFTETIITNPTYLTFYSNKDTTVIDELDTWITRTIIFPPSNNGVGAYYGGTLGIRIQPSCTDATVYFDDFILEPVLPFIF</sequence>
<organism evidence="2 3">
    <name type="scientific">Sporothrix stenoceras</name>
    <dbReference type="NCBI Taxonomy" id="5173"/>
    <lineage>
        <taxon>Eukaryota</taxon>
        <taxon>Fungi</taxon>
        <taxon>Dikarya</taxon>
        <taxon>Ascomycota</taxon>
        <taxon>Pezizomycotina</taxon>
        <taxon>Sordariomycetes</taxon>
        <taxon>Sordariomycetidae</taxon>
        <taxon>Ophiostomatales</taxon>
        <taxon>Ophiostomataceae</taxon>
        <taxon>Sporothrix</taxon>
    </lineage>
</organism>
<evidence type="ECO:0000313" key="3">
    <source>
        <dbReference type="Proteomes" id="UP001583186"/>
    </source>
</evidence>
<reference evidence="2 3" key="1">
    <citation type="journal article" date="2024" name="IMA Fungus">
        <title>IMA Genome - F19 : A genome assembly and annotation guide to empower mycologists, including annotated draft genome sequences of Ceratocystis pirilliformis, Diaporthe australafricana, Fusarium ophioides, Paecilomyces lecythidis, and Sporothrix stenoceras.</title>
        <authorList>
            <person name="Aylward J."/>
            <person name="Wilson A.M."/>
            <person name="Visagie C.M."/>
            <person name="Spraker J."/>
            <person name="Barnes I."/>
            <person name="Buitendag C."/>
            <person name="Ceriani C."/>
            <person name="Del Mar Angel L."/>
            <person name="du Plessis D."/>
            <person name="Fuchs T."/>
            <person name="Gasser K."/>
            <person name="Kramer D."/>
            <person name="Li W."/>
            <person name="Munsamy K."/>
            <person name="Piso A."/>
            <person name="Price J.L."/>
            <person name="Sonnekus B."/>
            <person name="Thomas C."/>
            <person name="van der Nest A."/>
            <person name="van Dijk A."/>
            <person name="van Heerden A."/>
            <person name="van Vuuren N."/>
            <person name="Yilmaz N."/>
            <person name="Duong T.A."/>
            <person name="van der Merwe N.A."/>
            <person name="Wingfield M.J."/>
            <person name="Wingfield B.D."/>
        </authorList>
    </citation>
    <scope>NUCLEOTIDE SEQUENCE [LARGE SCALE GENOMIC DNA]</scope>
    <source>
        <strain evidence="2 3">CMW 5346</strain>
    </source>
</reference>
<dbReference type="Proteomes" id="UP001583186">
    <property type="component" value="Unassembled WGS sequence"/>
</dbReference>
<proteinExistence type="predicted"/>